<accession>A0A0D2L745</accession>
<feature type="region of interest" description="Disordered" evidence="2">
    <location>
        <begin position="152"/>
        <end position="214"/>
    </location>
</feature>
<dbReference type="AlphaFoldDB" id="A0A0D2L745"/>
<keyword evidence="5" id="KW-1185">Reference proteome</keyword>
<dbReference type="GO" id="GO:0005741">
    <property type="term" value="C:mitochondrial outer membrane"/>
    <property type="evidence" value="ECO:0007669"/>
    <property type="project" value="InterPro"/>
</dbReference>
<feature type="coiled-coil region" evidence="1">
    <location>
        <begin position="64"/>
        <end position="91"/>
    </location>
</feature>
<feature type="compositionally biased region" description="Polar residues" evidence="2">
    <location>
        <begin position="45"/>
        <end position="57"/>
    </location>
</feature>
<dbReference type="InterPro" id="IPR013262">
    <property type="entry name" value="OMP_MIM1/TOM13_mt"/>
</dbReference>
<feature type="compositionally biased region" description="Polar residues" evidence="2">
    <location>
        <begin position="152"/>
        <end position="171"/>
    </location>
</feature>
<protein>
    <submittedName>
        <fullName evidence="4">Uncharacterized protein</fullName>
    </submittedName>
</protein>
<dbReference type="EMBL" id="KN817546">
    <property type="protein sequence ID" value="KJA22902.1"/>
    <property type="molecule type" value="Genomic_DNA"/>
</dbReference>
<evidence type="ECO:0000256" key="1">
    <source>
        <dbReference type="SAM" id="Coils"/>
    </source>
</evidence>
<keyword evidence="1" id="KW-0175">Coiled coil</keyword>
<dbReference type="Proteomes" id="UP000054270">
    <property type="component" value="Unassembled WGS sequence"/>
</dbReference>
<keyword evidence="3" id="KW-0812">Transmembrane</keyword>
<evidence type="ECO:0000256" key="3">
    <source>
        <dbReference type="SAM" id="Phobius"/>
    </source>
</evidence>
<dbReference type="STRING" id="945553.A0A0D2L745"/>
<evidence type="ECO:0000313" key="4">
    <source>
        <dbReference type="EMBL" id="KJA22902.1"/>
    </source>
</evidence>
<dbReference type="PANTHER" id="PTHR28241">
    <property type="entry name" value="MITOCHONDRIAL IMPORT PROTEIN 1"/>
    <property type="match status" value="1"/>
</dbReference>
<feature type="region of interest" description="Disordered" evidence="2">
    <location>
        <begin position="14"/>
        <end position="64"/>
    </location>
</feature>
<evidence type="ECO:0000313" key="5">
    <source>
        <dbReference type="Proteomes" id="UP000054270"/>
    </source>
</evidence>
<feature type="compositionally biased region" description="Basic and acidic residues" evidence="2">
    <location>
        <begin position="172"/>
        <end position="183"/>
    </location>
</feature>
<sequence length="297" mass="32741">MERSSNAFDLLESALDQAFSVPPPREAPPAEVEPVAETTASTASLEESLQPVETSTDSLEDSWKAQYEAQVQNWRSQSAEAREKAEKERLKWEAIRAIEREEAAKRRAAGIVDDPPPIVSGTKSEIWDSVEEFSITTGSTSFTGAVQSETFEQPTLTVPDENPSSVLPRTDSQLEHESQKWEDVPSVTSSYPSLSFPEHSESPPSKSQPAPPQAPVSVTLAIFDPSLSRQTRLTAFFSSLAINLFLPFVNGVMLGFGEIFAKNIVMQWFGWKPTGPASTVTNVGLRGTRKERQRQSR</sequence>
<dbReference type="OMA" id="AHVAEWR"/>
<dbReference type="Pfam" id="PF08219">
    <property type="entry name" value="TOM13"/>
    <property type="match status" value="1"/>
</dbReference>
<dbReference type="PANTHER" id="PTHR28241:SF1">
    <property type="entry name" value="MITOCHONDRIAL IMPORT PROTEIN 1"/>
    <property type="match status" value="1"/>
</dbReference>
<feature type="compositionally biased region" description="Low complexity" evidence="2">
    <location>
        <begin position="29"/>
        <end position="44"/>
    </location>
</feature>
<dbReference type="GO" id="GO:0070096">
    <property type="term" value="P:mitochondrial outer membrane translocase complex assembly"/>
    <property type="evidence" value="ECO:0007669"/>
    <property type="project" value="TreeGrafter"/>
</dbReference>
<evidence type="ECO:0000256" key="2">
    <source>
        <dbReference type="SAM" id="MobiDB-lite"/>
    </source>
</evidence>
<name>A0A0D2L745_HYPSF</name>
<feature type="transmembrane region" description="Helical" evidence="3">
    <location>
        <begin position="235"/>
        <end position="256"/>
    </location>
</feature>
<organism evidence="4 5">
    <name type="scientific">Hypholoma sublateritium (strain FD-334 SS-4)</name>
    <dbReference type="NCBI Taxonomy" id="945553"/>
    <lineage>
        <taxon>Eukaryota</taxon>
        <taxon>Fungi</taxon>
        <taxon>Dikarya</taxon>
        <taxon>Basidiomycota</taxon>
        <taxon>Agaricomycotina</taxon>
        <taxon>Agaricomycetes</taxon>
        <taxon>Agaricomycetidae</taxon>
        <taxon>Agaricales</taxon>
        <taxon>Agaricineae</taxon>
        <taxon>Strophariaceae</taxon>
        <taxon>Hypholoma</taxon>
    </lineage>
</organism>
<keyword evidence="3" id="KW-1133">Transmembrane helix</keyword>
<dbReference type="GO" id="GO:0045040">
    <property type="term" value="P:protein insertion into mitochondrial outer membrane"/>
    <property type="evidence" value="ECO:0007669"/>
    <property type="project" value="TreeGrafter"/>
</dbReference>
<reference evidence="5" key="1">
    <citation type="submission" date="2014-04" db="EMBL/GenBank/DDBJ databases">
        <title>Evolutionary Origins and Diversification of the Mycorrhizal Mutualists.</title>
        <authorList>
            <consortium name="DOE Joint Genome Institute"/>
            <consortium name="Mycorrhizal Genomics Consortium"/>
            <person name="Kohler A."/>
            <person name="Kuo A."/>
            <person name="Nagy L.G."/>
            <person name="Floudas D."/>
            <person name="Copeland A."/>
            <person name="Barry K.W."/>
            <person name="Cichocki N."/>
            <person name="Veneault-Fourrey C."/>
            <person name="LaButti K."/>
            <person name="Lindquist E.A."/>
            <person name="Lipzen A."/>
            <person name="Lundell T."/>
            <person name="Morin E."/>
            <person name="Murat C."/>
            <person name="Riley R."/>
            <person name="Ohm R."/>
            <person name="Sun H."/>
            <person name="Tunlid A."/>
            <person name="Henrissat B."/>
            <person name="Grigoriev I.V."/>
            <person name="Hibbett D.S."/>
            <person name="Martin F."/>
        </authorList>
    </citation>
    <scope>NUCLEOTIDE SEQUENCE [LARGE SCALE GENOMIC DNA]</scope>
    <source>
        <strain evidence="5">FD-334 SS-4</strain>
    </source>
</reference>
<gene>
    <name evidence="4" type="ORF">HYPSUDRAFT_40371</name>
</gene>
<dbReference type="OrthoDB" id="5529571at2759"/>
<proteinExistence type="predicted"/>
<keyword evidence="3" id="KW-0472">Membrane</keyword>